<name>A0A914QJ36_9BILA</name>
<dbReference type="WBParaSite" id="PDA_v2.g2733.t1">
    <property type="protein sequence ID" value="PDA_v2.g2733.t1"/>
    <property type="gene ID" value="PDA_v2.g2733"/>
</dbReference>
<dbReference type="Proteomes" id="UP000887578">
    <property type="component" value="Unplaced"/>
</dbReference>
<dbReference type="AlphaFoldDB" id="A0A914QJ36"/>
<reference evidence="3" key="1">
    <citation type="submission" date="2022-11" db="UniProtKB">
        <authorList>
            <consortium name="WormBaseParasite"/>
        </authorList>
    </citation>
    <scope>IDENTIFICATION</scope>
</reference>
<dbReference type="Pfam" id="PF03564">
    <property type="entry name" value="DUF1759"/>
    <property type="match status" value="1"/>
</dbReference>
<evidence type="ECO:0000313" key="2">
    <source>
        <dbReference type="Proteomes" id="UP000887578"/>
    </source>
</evidence>
<keyword evidence="1" id="KW-0175">Coiled coil</keyword>
<feature type="coiled-coil region" evidence="1">
    <location>
        <begin position="101"/>
        <end position="128"/>
    </location>
</feature>
<protein>
    <submittedName>
        <fullName evidence="3">Uncharacterized protein</fullName>
    </submittedName>
</protein>
<sequence>MSGPFILKLPAIEKRKVKRIDEAKVFLKNNGTYTKNREIEARKLISALKNERAAFEKIDEAWIDLIQSLDDRDQIKNEQALYEKYAVDTKDPDKQPYIDAISEINDTLLEVEVEMQMIEDNLKLLNALATGASAPGQVVVVNTPAAEVKKRLFYGNPEFYKGFIDNFMAEIGNHASIPDIIKLAKLKERLDGPAFDAISRYNTDAGYPLALDKLKQRFGNKEDAVILLKERMKKPVKDKNDWSAVRKAFDDLDASIDMLKEYGYNVSIYDYIPAIEGILPDQIRFQILNYESTLPAGKILTLDEKREFIDRLLMGYEKIYGTAFGDNDKRKTYAGMYKTVAVTVPNLSTRKKRHADKSDGHECDFCQGSHRNVDCPEVTSPEKAKLLASKNHLCFKCFRLSHISRDCNTNLSCYKCYGKHHTLNCKKNDVPKEVNFAQPPVLASIIDKEIQKEVLLMTANVAVSHPSNPENEETVLVLVDPGSEINLIDTNLCKSLNLPMKKETVDCQSTNGQKFEVNGAYNINLQLKNGIKVPVTAFGTNKLLQSIKVPKVEVLSETQQQEPLPIKYGNPKIILSMKEYQKYVMGDKSTNLKNGFKKINCKLGSIICGEGKIHLTGKESSEHTVAQVKLDEFISDKNAREEEIRRERIQRMVRNYEAITEAENRRRNGRIKAKQRLDIKNAEKAAALQIEPAPNLFCSI</sequence>
<accession>A0A914QJ36</accession>
<dbReference type="InterPro" id="IPR005312">
    <property type="entry name" value="DUF1759"/>
</dbReference>
<keyword evidence="2" id="KW-1185">Reference proteome</keyword>
<evidence type="ECO:0000313" key="3">
    <source>
        <dbReference type="WBParaSite" id="PDA_v2.g2733.t1"/>
    </source>
</evidence>
<proteinExistence type="predicted"/>
<organism evidence="2 3">
    <name type="scientific">Panagrolaimus davidi</name>
    <dbReference type="NCBI Taxonomy" id="227884"/>
    <lineage>
        <taxon>Eukaryota</taxon>
        <taxon>Metazoa</taxon>
        <taxon>Ecdysozoa</taxon>
        <taxon>Nematoda</taxon>
        <taxon>Chromadorea</taxon>
        <taxon>Rhabditida</taxon>
        <taxon>Tylenchina</taxon>
        <taxon>Panagrolaimomorpha</taxon>
        <taxon>Panagrolaimoidea</taxon>
        <taxon>Panagrolaimidae</taxon>
        <taxon>Panagrolaimus</taxon>
    </lineage>
</organism>
<evidence type="ECO:0000256" key="1">
    <source>
        <dbReference type="SAM" id="Coils"/>
    </source>
</evidence>
<dbReference type="PANTHER" id="PTHR47331">
    <property type="entry name" value="PHD-TYPE DOMAIN-CONTAINING PROTEIN"/>
    <property type="match status" value="1"/>
</dbReference>